<dbReference type="EMBL" id="FOEN01000010">
    <property type="protein sequence ID" value="SEQ42181.1"/>
    <property type="molecule type" value="Genomic_DNA"/>
</dbReference>
<dbReference type="GO" id="GO:0003951">
    <property type="term" value="F:NAD+ kinase activity"/>
    <property type="evidence" value="ECO:0007669"/>
    <property type="project" value="UniProtKB-UniRule"/>
</dbReference>
<reference evidence="9 10" key="1">
    <citation type="submission" date="2016-10" db="EMBL/GenBank/DDBJ databases">
        <authorList>
            <person name="de Groot N.N."/>
        </authorList>
    </citation>
    <scope>NUCLEOTIDE SEQUENCE [LARGE SCALE GENOMIC DNA]</scope>
    <source>
        <strain evidence="9 10">DSM 15695</strain>
    </source>
</reference>
<dbReference type="Pfam" id="PF01513">
    <property type="entry name" value="NAD_kinase"/>
    <property type="match status" value="1"/>
</dbReference>
<feature type="active site" description="Proton acceptor" evidence="8">
    <location>
        <position position="48"/>
    </location>
</feature>
<sequence>MLTVLLYANDKQLSQALKKEFIQKIKDQPIRLVEEKEQADYIITIGGDGTLLSAFHRFPQYLEYSQFIGIHTGHLGFYADWLANGIDQLIRGLVSGNRESVSYPLLTVDIKTTDKRSIRRLALNEFVLRSTAGTVVCDVYLDDFCFETFRGDGICISTPTGSTGLNKSLGGAVIHPKLDAMQMTEIASINNLIYRTLSSPVIVPQEESITLKPDSQSGNFILSLDNQSLSLENIESIRTQIAPQRIRFASLKHTHFWDRVASSFIGNHPSDSRELNR</sequence>
<evidence type="ECO:0000256" key="4">
    <source>
        <dbReference type="ARBA" id="ARBA00022840"/>
    </source>
</evidence>
<organism evidence="9 10">
    <name type="scientific">Ignavigranum ruoffiae</name>
    <dbReference type="NCBI Taxonomy" id="89093"/>
    <lineage>
        <taxon>Bacteria</taxon>
        <taxon>Bacillati</taxon>
        <taxon>Bacillota</taxon>
        <taxon>Bacilli</taxon>
        <taxon>Lactobacillales</taxon>
        <taxon>Aerococcaceae</taxon>
        <taxon>Ignavigranum</taxon>
    </lineage>
</organism>
<feature type="binding site" evidence="8">
    <location>
        <begin position="124"/>
        <end position="125"/>
    </location>
    <ligand>
        <name>NAD(+)</name>
        <dbReference type="ChEBI" id="CHEBI:57540"/>
    </ligand>
</feature>
<dbReference type="InterPro" id="IPR002504">
    <property type="entry name" value="NADK"/>
</dbReference>
<evidence type="ECO:0000256" key="1">
    <source>
        <dbReference type="ARBA" id="ARBA00022679"/>
    </source>
</evidence>
<feature type="binding site" evidence="8">
    <location>
        <begin position="48"/>
        <end position="49"/>
    </location>
    <ligand>
        <name>NAD(+)</name>
        <dbReference type="ChEBI" id="CHEBI:57540"/>
    </ligand>
</feature>
<keyword evidence="10" id="KW-1185">Reference proteome</keyword>
<keyword evidence="2 8" id="KW-0547">Nucleotide-binding</keyword>
<evidence type="ECO:0000256" key="6">
    <source>
        <dbReference type="ARBA" id="ARBA00023027"/>
    </source>
</evidence>
<feature type="binding site" evidence="8">
    <location>
        <position position="227"/>
    </location>
    <ligand>
        <name>NAD(+)</name>
        <dbReference type="ChEBI" id="CHEBI:57540"/>
    </ligand>
</feature>
<evidence type="ECO:0000313" key="9">
    <source>
        <dbReference type="EMBL" id="SEQ42181.1"/>
    </source>
</evidence>
<keyword evidence="8" id="KW-0963">Cytoplasm</keyword>
<dbReference type="GO" id="GO:0005737">
    <property type="term" value="C:cytoplasm"/>
    <property type="evidence" value="ECO:0007669"/>
    <property type="project" value="UniProtKB-SubCell"/>
</dbReference>
<evidence type="ECO:0000256" key="8">
    <source>
        <dbReference type="HAMAP-Rule" id="MF_00361"/>
    </source>
</evidence>
<feature type="binding site" evidence="8">
    <location>
        <position position="150"/>
    </location>
    <ligand>
        <name>NAD(+)</name>
        <dbReference type="ChEBI" id="CHEBI:57540"/>
    </ligand>
</feature>
<accession>A0A1H9FWB4</accession>
<comment type="function">
    <text evidence="8">Involved in the regulation of the intracellular balance of NAD and NADP, and is a key enzyme in the biosynthesis of NADP. Catalyzes specifically the phosphorylation on 2'-hydroxyl of the adenosine moiety of NAD to yield NADP.</text>
</comment>
<dbReference type="Proteomes" id="UP000198833">
    <property type="component" value="Unassembled WGS sequence"/>
</dbReference>
<comment type="catalytic activity">
    <reaction evidence="7 8">
        <text>NAD(+) + ATP = ADP + NADP(+) + H(+)</text>
        <dbReference type="Rhea" id="RHEA:18629"/>
        <dbReference type="ChEBI" id="CHEBI:15378"/>
        <dbReference type="ChEBI" id="CHEBI:30616"/>
        <dbReference type="ChEBI" id="CHEBI:57540"/>
        <dbReference type="ChEBI" id="CHEBI:58349"/>
        <dbReference type="ChEBI" id="CHEBI:456216"/>
        <dbReference type="EC" id="2.7.1.23"/>
    </reaction>
</comment>
<dbReference type="RefSeq" id="WP_092572510.1">
    <property type="nucleotide sequence ID" value="NZ_CALUDV010000009.1"/>
</dbReference>
<keyword evidence="4 8" id="KW-0067">ATP-binding</keyword>
<dbReference type="Gene3D" id="2.60.200.30">
    <property type="entry name" value="Probable inorganic polyphosphate/atp-NAD kinase, domain 2"/>
    <property type="match status" value="1"/>
</dbReference>
<dbReference type="InterPro" id="IPR017438">
    <property type="entry name" value="ATP-NAD_kinase_N"/>
</dbReference>
<dbReference type="GO" id="GO:0051287">
    <property type="term" value="F:NAD binding"/>
    <property type="evidence" value="ECO:0007669"/>
    <property type="project" value="UniProtKB-ARBA"/>
</dbReference>
<evidence type="ECO:0000256" key="2">
    <source>
        <dbReference type="ARBA" id="ARBA00022741"/>
    </source>
</evidence>
<name>A0A1H9FWB4_9LACT</name>
<evidence type="ECO:0000256" key="3">
    <source>
        <dbReference type="ARBA" id="ARBA00022777"/>
    </source>
</evidence>
<comment type="caution">
    <text evidence="8">Lacks conserved residue(s) required for the propagation of feature annotation.</text>
</comment>
<dbReference type="AlphaFoldDB" id="A0A1H9FWB4"/>
<dbReference type="PANTHER" id="PTHR20275">
    <property type="entry name" value="NAD KINASE"/>
    <property type="match status" value="1"/>
</dbReference>
<feature type="binding site" evidence="8">
    <location>
        <position position="187"/>
    </location>
    <ligand>
        <name>NAD(+)</name>
        <dbReference type="ChEBI" id="CHEBI:57540"/>
    </ligand>
</feature>
<dbReference type="GO" id="GO:0046872">
    <property type="term" value="F:metal ion binding"/>
    <property type="evidence" value="ECO:0007669"/>
    <property type="project" value="UniProtKB-UniRule"/>
</dbReference>
<feature type="binding site" evidence="8">
    <location>
        <position position="152"/>
    </location>
    <ligand>
        <name>NAD(+)</name>
        <dbReference type="ChEBI" id="CHEBI:57540"/>
    </ligand>
</feature>
<dbReference type="EC" id="2.7.1.23" evidence="8"/>
<dbReference type="SUPFAM" id="SSF111331">
    <property type="entry name" value="NAD kinase/diacylglycerol kinase-like"/>
    <property type="match status" value="1"/>
</dbReference>
<dbReference type="STRING" id="89093.SAMN04488558_11048"/>
<keyword evidence="1 8" id="KW-0808">Transferase</keyword>
<comment type="similarity">
    <text evidence="8">Belongs to the NAD kinase family.</text>
</comment>
<keyword evidence="3 8" id="KW-0418">Kinase</keyword>
<comment type="subcellular location">
    <subcellularLocation>
        <location evidence="8">Cytoplasm</location>
    </subcellularLocation>
</comment>
<dbReference type="PANTHER" id="PTHR20275:SF0">
    <property type="entry name" value="NAD KINASE"/>
    <property type="match status" value="1"/>
</dbReference>
<keyword evidence="6 8" id="KW-0520">NAD</keyword>
<dbReference type="GO" id="GO:0019674">
    <property type="term" value="P:NAD+ metabolic process"/>
    <property type="evidence" value="ECO:0007669"/>
    <property type="project" value="InterPro"/>
</dbReference>
<comment type="cofactor">
    <cofactor evidence="8">
        <name>a divalent metal cation</name>
        <dbReference type="ChEBI" id="CHEBI:60240"/>
    </cofactor>
</comment>
<dbReference type="NCBIfam" id="NF003424">
    <property type="entry name" value="PRK04885.1"/>
    <property type="match status" value="1"/>
</dbReference>
<protein>
    <recommendedName>
        <fullName evidence="8">NAD kinase</fullName>
        <ecNumber evidence="8">2.7.1.23</ecNumber>
    </recommendedName>
    <alternativeName>
        <fullName evidence="8">ATP-dependent NAD kinase</fullName>
    </alternativeName>
</protein>
<keyword evidence="5 8" id="KW-0521">NADP</keyword>
<dbReference type="InterPro" id="IPR017437">
    <property type="entry name" value="ATP-NAD_kinase_PpnK-typ_C"/>
</dbReference>
<dbReference type="OrthoDB" id="9774737at2"/>
<proteinExistence type="inferred from homology"/>
<evidence type="ECO:0000256" key="5">
    <source>
        <dbReference type="ARBA" id="ARBA00022857"/>
    </source>
</evidence>
<dbReference type="HAMAP" id="MF_00361">
    <property type="entry name" value="NAD_kinase"/>
    <property type="match status" value="1"/>
</dbReference>
<dbReference type="GO" id="GO:0006741">
    <property type="term" value="P:NADP+ biosynthetic process"/>
    <property type="evidence" value="ECO:0007669"/>
    <property type="project" value="UniProtKB-UniRule"/>
</dbReference>
<dbReference type="Pfam" id="PF20143">
    <property type="entry name" value="NAD_kinase_C"/>
    <property type="match status" value="1"/>
</dbReference>
<dbReference type="GO" id="GO:0005524">
    <property type="term" value="F:ATP binding"/>
    <property type="evidence" value="ECO:0007669"/>
    <property type="project" value="UniProtKB-KW"/>
</dbReference>
<gene>
    <name evidence="8" type="primary">nadK</name>
    <name evidence="9" type="ORF">SAMN04488558_11048</name>
</gene>
<evidence type="ECO:0000313" key="10">
    <source>
        <dbReference type="Proteomes" id="UP000198833"/>
    </source>
</evidence>
<dbReference type="InterPro" id="IPR016064">
    <property type="entry name" value="NAD/diacylglycerol_kinase_sf"/>
</dbReference>
<dbReference type="Gene3D" id="3.40.50.10330">
    <property type="entry name" value="Probable inorganic polyphosphate/atp-NAD kinase, domain 1"/>
    <property type="match status" value="1"/>
</dbReference>
<evidence type="ECO:0000256" key="7">
    <source>
        <dbReference type="ARBA" id="ARBA00047925"/>
    </source>
</evidence>